<organism evidence="10 11">
    <name type="scientific">Rattus norvegicus</name>
    <name type="common">Rat</name>
    <dbReference type="NCBI Taxonomy" id="10116"/>
    <lineage>
        <taxon>Eukaryota</taxon>
        <taxon>Metazoa</taxon>
        <taxon>Chordata</taxon>
        <taxon>Craniata</taxon>
        <taxon>Vertebrata</taxon>
        <taxon>Euteleostomi</taxon>
        <taxon>Mammalia</taxon>
        <taxon>Eutheria</taxon>
        <taxon>Euarchontoglires</taxon>
        <taxon>Glires</taxon>
        <taxon>Rodentia</taxon>
        <taxon>Myomorpha</taxon>
        <taxon>Muroidea</taxon>
        <taxon>Muridae</taxon>
        <taxon>Murinae</taxon>
        <taxon>Rattus</taxon>
    </lineage>
</organism>
<reference evidence="10" key="3">
    <citation type="submission" date="2025-09" db="UniProtKB">
        <authorList>
            <consortium name="Ensembl"/>
        </authorList>
    </citation>
    <scope>IDENTIFICATION</scope>
    <source>
        <strain evidence="10">Brown Norway</strain>
    </source>
</reference>
<evidence type="ECO:0000259" key="9">
    <source>
        <dbReference type="PROSITE" id="PS50127"/>
    </source>
</evidence>
<feature type="region of interest" description="Disordered" evidence="8">
    <location>
        <begin position="1"/>
        <end position="91"/>
    </location>
</feature>
<dbReference type="GO" id="GO:0043525">
    <property type="term" value="P:positive regulation of neuron apoptotic process"/>
    <property type="evidence" value="ECO:0000315"/>
    <property type="project" value="RGD"/>
</dbReference>
<dbReference type="Reactome" id="R-RNO-5676590">
    <property type="pathway name" value="NIK--&gt;noncanonical NF-kB signaling"/>
</dbReference>
<dbReference type="RGD" id="1307614">
    <property type="gene designation" value="Ube2m"/>
</dbReference>
<dbReference type="PROSITE" id="PS50127">
    <property type="entry name" value="UBC_2"/>
    <property type="match status" value="1"/>
</dbReference>
<keyword evidence="11" id="KW-1185">Reference proteome</keyword>
<dbReference type="PROSITE" id="PS00183">
    <property type="entry name" value="UBC_1"/>
    <property type="match status" value="1"/>
</dbReference>
<evidence type="ECO:0000313" key="10">
    <source>
        <dbReference type="Ensembl" id="ENSRNOP00000083234.2"/>
    </source>
</evidence>
<gene>
    <name evidence="12" type="primary">Ube2m</name>
    <name evidence="10" type="synonym">Chmp2a</name>
</gene>
<keyword evidence="1" id="KW-0808">Transferase</keyword>
<feature type="compositionally biased region" description="Gly residues" evidence="8">
    <location>
        <begin position="133"/>
        <end position="144"/>
    </location>
</feature>
<dbReference type="GO" id="GO:0004842">
    <property type="term" value="F:ubiquitin-protein transferase activity"/>
    <property type="evidence" value="ECO:0000266"/>
    <property type="project" value="RGD"/>
</dbReference>
<keyword evidence="4 7" id="KW-0067">ATP-binding</keyword>
<evidence type="ECO:0000256" key="1">
    <source>
        <dbReference type="ARBA" id="ARBA00022679"/>
    </source>
</evidence>
<dbReference type="GO" id="GO:0098793">
    <property type="term" value="C:presynapse"/>
    <property type="evidence" value="ECO:0000266"/>
    <property type="project" value="RGD"/>
</dbReference>
<dbReference type="KEGG" id="rno:361509"/>
<dbReference type="SUPFAM" id="SSF54495">
    <property type="entry name" value="UBC-like"/>
    <property type="match status" value="1"/>
</dbReference>
<dbReference type="AlphaFoldDB" id="A0A8I5ZYZ8"/>
<dbReference type="CDD" id="cd23794">
    <property type="entry name" value="UBCc_UBE2F_UBE2M"/>
    <property type="match status" value="1"/>
</dbReference>
<keyword evidence="2 7" id="KW-0547">Nucleotide-binding</keyword>
<dbReference type="OMA" id="CQVDFPD"/>
<dbReference type="GO" id="GO:0098978">
    <property type="term" value="C:glutamatergic synapse"/>
    <property type="evidence" value="ECO:0000266"/>
    <property type="project" value="RGD"/>
</dbReference>
<evidence type="ECO:0000313" key="11">
    <source>
        <dbReference type="Proteomes" id="UP000002494"/>
    </source>
</evidence>
<dbReference type="Reactome" id="R-RNO-8951664">
    <property type="pathway name" value="Neddylation"/>
</dbReference>
<dbReference type="Pfam" id="PF00179">
    <property type="entry name" value="UQ_con"/>
    <property type="match status" value="1"/>
</dbReference>
<dbReference type="GO" id="GO:0150052">
    <property type="term" value="P:regulation of postsynapse assembly"/>
    <property type="evidence" value="ECO:0000266"/>
    <property type="project" value="RGD"/>
</dbReference>
<dbReference type="CTD" id="9040"/>
<dbReference type="InterPro" id="IPR050113">
    <property type="entry name" value="Ub_conjugating_enzyme"/>
</dbReference>
<accession>A0A8I5ZYZ8</accession>
<dbReference type="Reactome" id="R-RNO-5607761">
    <property type="pathway name" value="Dectin-1 mediated noncanonical NF-kB signaling"/>
</dbReference>
<evidence type="ECO:0000256" key="6">
    <source>
        <dbReference type="PROSITE-ProRule" id="PRU10133"/>
    </source>
</evidence>
<dbReference type="GO" id="GO:0045116">
    <property type="term" value="P:protein neddylation"/>
    <property type="evidence" value="ECO:0000266"/>
    <property type="project" value="RGD"/>
</dbReference>
<dbReference type="InterPro" id="IPR023313">
    <property type="entry name" value="UBQ-conjugating_AS"/>
</dbReference>
<dbReference type="Reactome" id="R-RNO-2173789">
    <property type="pathway name" value="TGF-beta receptor signaling activates SMADs"/>
</dbReference>
<feature type="region of interest" description="Disordered" evidence="8">
    <location>
        <begin position="104"/>
        <end position="216"/>
    </location>
</feature>
<dbReference type="GO" id="GO:0098794">
    <property type="term" value="C:postsynapse"/>
    <property type="evidence" value="ECO:0000266"/>
    <property type="project" value="RGD"/>
</dbReference>
<dbReference type="GO" id="GO:0005634">
    <property type="term" value="C:nucleus"/>
    <property type="evidence" value="ECO:0000318"/>
    <property type="project" value="GO_Central"/>
</dbReference>
<feature type="compositionally biased region" description="Low complexity" evidence="8">
    <location>
        <begin position="122"/>
        <end position="132"/>
    </location>
</feature>
<dbReference type="OrthoDB" id="10249039at2759"/>
<feature type="active site" description="Glycyl thioester intermediate" evidence="6">
    <location>
        <position position="297"/>
    </location>
</feature>
<dbReference type="GeneTree" id="ENSGT00940000162814"/>
<keyword evidence="3 7" id="KW-0833">Ubl conjugation pathway</keyword>
<evidence type="ECO:0000256" key="8">
    <source>
        <dbReference type="SAM" id="MobiDB-lite"/>
    </source>
</evidence>
<reference evidence="10" key="1">
    <citation type="submission" date="2024-01" db="EMBL/GenBank/DDBJ databases">
        <title>GRCr8: a new rat reference genome assembly contstructed from accurate long reads and long range scaffolding.</title>
        <authorList>
            <person name="Doris P.A."/>
            <person name="Kalbfleisch T."/>
            <person name="Li K."/>
            <person name="Howe K."/>
            <person name="Wood J."/>
        </authorList>
    </citation>
    <scope>NUCLEOTIDE SEQUENCE [LARGE SCALE GENOMIC DNA]</scope>
    <source>
        <strain evidence="10">Brown Norway</strain>
    </source>
</reference>
<feature type="domain" description="UBC core" evidence="9">
    <location>
        <begin position="215"/>
        <end position="359"/>
    </location>
</feature>
<dbReference type="Ensembl" id="ENSRNOT00000108453.2">
    <property type="protein sequence ID" value="ENSRNOP00000083234.2"/>
    <property type="gene ID" value="ENSRNOG00000043328.5"/>
</dbReference>
<evidence type="ECO:0000256" key="3">
    <source>
        <dbReference type="ARBA" id="ARBA00022786"/>
    </source>
</evidence>
<dbReference type="SMART" id="SM00212">
    <property type="entry name" value="UBCc"/>
    <property type="match status" value="1"/>
</dbReference>
<dbReference type="RGD" id="1305050">
    <property type="gene designation" value="Chmp2a"/>
</dbReference>
<sequence length="369" mass="40548">SPPQTEIPELNRRKPNLKLQRGASRGVGWGRCKSCAGAERSRARKNRSGQTTESAEAAGCPRPLPTSASKPRLPRKLSLHRYPAVPCRRKRGCRLLLPPHRSLLAKGASRRESGGPVKAGVRSRSGDSQDPSGRGGGGRGGRSRGGAEDSRVLPSTSEHTRGAKPGQSRTTGAEAGRAVGAEQRGRMIKLFSLKQQKKEEESAGGTKGSSKKASAAQLRIQKDINELNLPKTCDISFSDPDDLLNFKLVICPDEGFYKSGKFVFSFKVGQGYPHDPPKVKCETMVYHPNIDLEGNVCLNILREDWKPVLTINSIIYGLQYLFLEPNPEDPLNKEAAEVLQNNRRLFEQNVQRSMRGGYIGSTYFERCLK</sequence>
<dbReference type="InterPro" id="IPR000608">
    <property type="entry name" value="UBC"/>
</dbReference>
<protein>
    <submittedName>
        <fullName evidence="10">Charged multivesicular body protein 2A</fullName>
    </submittedName>
</protein>
<dbReference type="Proteomes" id="UP000002494">
    <property type="component" value="Chromosome 1"/>
</dbReference>
<evidence type="ECO:0000256" key="2">
    <source>
        <dbReference type="ARBA" id="ARBA00022741"/>
    </source>
</evidence>
<dbReference type="FunCoup" id="A0A8I5ZYZ8">
    <property type="interactions" value="2755"/>
</dbReference>
<evidence type="ECO:0000256" key="4">
    <source>
        <dbReference type="ARBA" id="ARBA00022840"/>
    </source>
</evidence>
<dbReference type="GO" id="GO:0019788">
    <property type="term" value="F:NEDD8 transferase activity"/>
    <property type="evidence" value="ECO:0000266"/>
    <property type="project" value="RGD"/>
</dbReference>
<evidence type="ECO:0000313" key="12">
    <source>
        <dbReference type="RGD" id="1307614"/>
    </source>
</evidence>
<dbReference type="InterPro" id="IPR016135">
    <property type="entry name" value="UBQ-conjugating_enzyme/RWD"/>
</dbReference>
<evidence type="ECO:0000256" key="5">
    <source>
        <dbReference type="ARBA" id="ARBA00043952"/>
    </source>
</evidence>
<dbReference type="GO" id="GO:0005524">
    <property type="term" value="F:ATP binding"/>
    <property type="evidence" value="ECO:0007669"/>
    <property type="project" value="UniProtKB-UniRule"/>
</dbReference>
<name>A0A8I5ZYZ8_RAT</name>
<dbReference type="Reactome" id="R-RNO-983168">
    <property type="pathway name" value="Antigen processing: Ubiquitination &amp; Proteasome degradation"/>
</dbReference>
<dbReference type="SMR" id="A0A8I5ZYZ8"/>
<proteinExistence type="inferred from homology"/>
<reference evidence="10" key="2">
    <citation type="submission" date="2025-08" db="UniProtKB">
        <authorList>
            <consortium name="Ensembl"/>
        </authorList>
    </citation>
    <scope>IDENTIFICATION</scope>
    <source>
        <strain evidence="10">Brown Norway</strain>
    </source>
</reference>
<dbReference type="AGR" id="RGD:1307614"/>
<dbReference type="Gene3D" id="3.10.110.10">
    <property type="entry name" value="Ubiquitin Conjugating Enzyme"/>
    <property type="match status" value="1"/>
</dbReference>
<dbReference type="PANTHER" id="PTHR24067">
    <property type="entry name" value="UBIQUITIN-CONJUGATING ENZYME E2"/>
    <property type="match status" value="1"/>
</dbReference>
<comment type="similarity">
    <text evidence="7">Belongs to the ubiquitin-conjugating enzyme family.</text>
</comment>
<evidence type="ECO:0000256" key="7">
    <source>
        <dbReference type="RuleBase" id="RU362109"/>
    </source>
</evidence>
<dbReference type="GO" id="GO:0061654">
    <property type="term" value="F:NEDD8 conjugating enzyme activity"/>
    <property type="evidence" value="ECO:0007669"/>
    <property type="project" value="UniProtKB-EC"/>
</dbReference>
<dbReference type="GO" id="GO:0005829">
    <property type="term" value="C:cytosol"/>
    <property type="evidence" value="ECO:0000318"/>
    <property type="project" value="GO_Central"/>
</dbReference>
<comment type="pathway">
    <text evidence="5">Protein modification.</text>
</comment>